<accession>A0A8J6M389</accession>
<keyword evidence="2 11" id="KW-1003">Cell membrane</keyword>
<gene>
    <name evidence="11 12" type="primary">kdpC</name>
    <name evidence="12" type="ORF">H8S11_08380</name>
</gene>
<protein>
    <recommendedName>
        <fullName evidence="11">Potassium-transporting ATPase KdpC subunit</fullName>
    </recommendedName>
    <alternativeName>
        <fullName evidence="11">ATP phosphohydrolase [potassium-transporting] C chain</fullName>
    </alternativeName>
    <alternativeName>
        <fullName evidence="11">Potassium-binding and translocating subunit C</fullName>
    </alternativeName>
    <alternativeName>
        <fullName evidence="11">Potassium-translocating ATPase C chain</fullName>
    </alternativeName>
</protein>
<comment type="function">
    <text evidence="11">Part of the high-affinity ATP-driven potassium transport (or Kdp) system, which catalyzes the hydrolysis of ATP coupled with the electrogenic transport of potassium into the cytoplasm. This subunit acts as a catalytic chaperone that increases the ATP-binding affinity of the ATP-hydrolyzing subunit KdpB by the formation of a transient KdpB/KdpC/ATP ternary complex.</text>
</comment>
<dbReference type="PIRSF" id="PIRSF001296">
    <property type="entry name" value="K_ATPase_KdpC"/>
    <property type="match status" value="1"/>
</dbReference>
<dbReference type="GO" id="GO:0005886">
    <property type="term" value="C:plasma membrane"/>
    <property type="evidence" value="ECO:0007669"/>
    <property type="project" value="UniProtKB-SubCell"/>
</dbReference>
<keyword evidence="9 11" id="KW-0406">Ion transport</keyword>
<keyword evidence="13" id="KW-1185">Reference proteome</keyword>
<keyword evidence="6 11" id="KW-0067">ATP-binding</keyword>
<evidence type="ECO:0000256" key="5">
    <source>
        <dbReference type="ARBA" id="ARBA00022741"/>
    </source>
</evidence>
<keyword evidence="3 11" id="KW-0633">Potassium transport</keyword>
<evidence type="ECO:0000256" key="2">
    <source>
        <dbReference type="ARBA" id="ARBA00022475"/>
    </source>
</evidence>
<evidence type="ECO:0000256" key="1">
    <source>
        <dbReference type="ARBA" id="ARBA00022448"/>
    </source>
</evidence>
<organism evidence="12 13">
    <name type="scientific">Flintibacter hominis</name>
    <dbReference type="NCBI Taxonomy" id="2763048"/>
    <lineage>
        <taxon>Bacteria</taxon>
        <taxon>Bacillati</taxon>
        <taxon>Bacillota</taxon>
        <taxon>Clostridia</taxon>
        <taxon>Eubacteriales</taxon>
        <taxon>Flintibacter</taxon>
    </lineage>
</organism>
<evidence type="ECO:0000256" key="6">
    <source>
        <dbReference type="ARBA" id="ARBA00022840"/>
    </source>
</evidence>
<dbReference type="GO" id="GO:0005524">
    <property type="term" value="F:ATP binding"/>
    <property type="evidence" value="ECO:0007669"/>
    <property type="project" value="UniProtKB-UniRule"/>
</dbReference>
<dbReference type="AlphaFoldDB" id="A0A8J6M389"/>
<evidence type="ECO:0000256" key="9">
    <source>
        <dbReference type="ARBA" id="ARBA00023065"/>
    </source>
</evidence>
<dbReference type="HAMAP" id="MF_00276">
    <property type="entry name" value="KdpC"/>
    <property type="match status" value="1"/>
</dbReference>
<evidence type="ECO:0000256" key="11">
    <source>
        <dbReference type="HAMAP-Rule" id="MF_00276"/>
    </source>
</evidence>
<evidence type="ECO:0000256" key="7">
    <source>
        <dbReference type="ARBA" id="ARBA00022958"/>
    </source>
</evidence>
<comment type="similarity">
    <text evidence="11">Belongs to the KdpC family.</text>
</comment>
<evidence type="ECO:0000256" key="8">
    <source>
        <dbReference type="ARBA" id="ARBA00022989"/>
    </source>
</evidence>
<evidence type="ECO:0000256" key="3">
    <source>
        <dbReference type="ARBA" id="ARBA00022538"/>
    </source>
</evidence>
<keyword evidence="4 11" id="KW-0812">Transmembrane</keyword>
<name>A0A8J6M389_9FIRM</name>
<keyword evidence="1 11" id="KW-0813">Transport</keyword>
<dbReference type="RefSeq" id="WP_186852818.1">
    <property type="nucleotide sequence ID" value="NZ_JACOPO010000004.1"/>
</dbReference>
<comment type="subunit">
    <text evidence="11">The system is composed of three essential subunits: KdpA, KdpB and KdpC.</text>
</comment>
<dbReference type="Pfam" id="PF02669">
    <property type="entry name" value="KdpC"/>
    <property type="match status" value="1"/>
</dbReference>
<dbReference type="PANTHER" id="PTHR30042">
    <property type="entry name" value="POTASSIUM-TRANSPORTING ATPASE C CHAIN"/>
    <property type="match status" value="1"/>
</dbReference>
<keyword evidence="7 11" id="KW-0630">Potassium</keyword>
<reference evidence="12" key="1">
    <citation type="submission" date="2020-08" db="EMBL/GenBank/DDBJ databases">
        <title>Genome public.</title>
        <authorList>
            <person name="Liu C."/>
            <person name="Sun Q."/>
        </authorList>
    </citation>
    <scope>NUCLEOTIDE SEQUENCE</scope>
    <source>
        <strain evidence="12">NSJ-23</strain>
    </source>
</reference>
<dbReference type="Proteomes" id="UP000628736">
    <property type="component" value="Unassembled WGS sequence"/>
</dbReference>
<dbReference type="GO" id="GO:0008556">
    <property type="term" value="F:P-type potassium transmembrane transporter activity"/>
    <property type="evidence" value="ECO:0007669"/>
    <property type="project" value="InterPro"/>
</dbReference>
<dbReference type="InterPro" id="IPR003820">
    <property type="entry name" value="KdpC"/>
</dbReference>
<evidence type="ECO:0000256" key="10">
    <source>
        <dbReference type="ARBA" id="ARBA00023136"/>
    </source>
</evidence>
<dbReference type="PANTHER" id="PTHR30042:SF2">
    <property type="entry name" value="POTASSIUM-TRANSPORTING ATPASE KDPC SUBUNIT"/>
    <property type="match status" value="1"/>
</dbReference>
<evidence type="ECO:0000313" key="13">
    <source>
        <dbReference type="Proteomes" id="UP000628736"/>
    </source>
</evidence>
<dbReference type="NCBIfam" id="TIGR00681">
    <property type="entry name" value="kdpC"/>
    <property type="match status" value="1"/>
</dbReference>
<sequence length="227" mass="24226">MNETKYGMGHNIRQAFLVTVALLVLCGLVFPVLLSGLSALIFPSQAQGTLVMADGVAVGAKNVGQEFTEDYFMWSRPSAYHYNTYYEEDTDGDGQVEQYYNDGSAFAGLSSGSNNYAPSNPALAERVEADIAAFLEKNPGVSREDIPTDLMTASGSGLDPHISPASADVQVPRIVEASGLSDEQVRQIIADNTQDKTLGVFGEETVNVLGVNLDIALAMGLVSEVNH</sequence>
<keyword evidence="5 11" id="KW-0547">Nucleotide-binding</keyword>
<keyword evidence="10 11" id="KW-0472">Membrane</keyword>
<dbReference type="EMBL" id="JACOPO010000004">
    <property type="protein sequence ID" value="MBC5722825.1"/>
    <property type="molecule type" value="Genomic_DNA"/>
</dbReference>
<evidence type="ECO:0000313" key="12">
    <source>
        <dbReference type="EMBL" id="MBC5722825.1"/>
    </source>
</evidence>
<keyword evidence="8 11" id="KW-1133">Transmembrane helix</keyword>
<proteinExistence type="inferred from homology"/>
<comment type="subcellular location">
    <subcellularLocation>
        <location evidence="11">Cell membrane</location>
        <topology evidence="11">Single-pass membrane protein</topology>
    </subcellularLocation>
</comment>
<evidence type="ECO:0000256" key="4">
    <source>
        <dbReference type="ARBA" id="ARBA00022692"/>
    </source>
</evidence>
<comment type="caution">
    <text evidence="12">The sequence shown here is derived from an EMBL/GenBank/DDBJ whole genome shotgun (WGS) entry which is preliminary data.</text>
</comment>